<dbReference type="SUPFAM" id="SSF52266">
    <property type="entry name" value="SGNH hydrolase"/>
    <property type="match status" value="1"/>
</dbReference>
<name>A0A372G2F9_9ACTN</name>
<gene>
    <name evidence="1" type="ORF">D0Q02_07920</name>
</gene>
<keyword evidence="2" id="KW-1185">Reference proteome</keyword>
<dbReference type="OrthoDB" id="6950575at2"/>
<organism evidence="1 2">
    <name type="scientific">Micromonospora craniellae</name>
    <dbReference type="NCBI Taxonomy" id="2294034"/>
    <lineage>
        <taxon>Bacteria</taxon>
        <taxon>Bacillati</taxon>
        <taxon>Actinomycetota</taxon>
        <taxon>Actinomycetes</taxon>
        <taxon>Micromonosporales</taxon>
        <taxon>Micromonosporaceae</taxon>
        <taxon>Micromonospora</taxon>
    </lineage>
</organism>
<reference evidence="1 2" key="1">
    <citation type="submission" date="2018-08" db="EMBL/GenBank/DDBJ databases">
        <title>Verrucosispora craniellae sp. nov., isolated from a marine sponge in the South China Sea.</title>
        <authorList>
            <person name="Li L."/>
            <person name="Lin H.W."/>
        </authorList>
    </citation>
    <scope>NUCLEOTIDE SEQUENCE [LARGE SCALE GENOMIC DNA]</scope>
    <source>
        <strain evidence="1 2">LHW63014</strain>
    </source>
</reference>
<dbReference type="Gene3D" id="3.40.50.1110">
    <property type="entry name" value="SGNH hydrolase"/>
    <property type="match status" value="1"/>
</dbReference>
<dbReference type="EMBL" id="QVFU01000005">
    <property type="protein sequence ID" value="RFS47074.1"/>
    <property type="molecule type" value="Genomic_DNA"/>
</dbReference>
<dbReference type="AlphaFoldDB" id="A0A372G2F9"/>
<evidence type="ECO:0000313" key="2">
    <source>
        <dbReference type="Proteomes" id="UP000262621"/>
    </source>
</evidence>
<sequence length="324" mass="36194">MLVYDDFDQRGQARWMSYVMHFHRVDYRSPVINTDRLGFRLSRGADDHASAGGKPADGPIRLLAGSSMAMGIGATCDQATLASRLWTTHAPALPWLNFAGRSHSSAQELLLFLFYRHLLPPVEEIVIVSGLNNLALARLPAAQRGDDGAFFNCGDFFGQMDKLKSQYRTHPFGSGVSPTGGDEPVRPLEVRIADAAALTVRHLESWQQLAAATDTRITFVLQPLATWVRETAAPQEKRLFDELDKISNFWELFGDIATRDSVRRYAELLHLGCEKIDVRFLDINPLLATSVKDDSWLFVNRAHMTDHGLDLVARLLAEQLNFSS</sequence>
<protein>
    <submittedName>
        <fullName evidence="1">Inducer of phenazine A</fullName>
    </submittedName>
</protein>
<proteinExistence type="predicted"/>
<dbReference type="InterPro" id="IPR036514">
    <property type="entry name" value="SGNH_hydro_sf"/>
</dbReference>
<comment type="caution">
    <text evidence="1">The sequence shown here is derived from an EMBL/GenBank/DDBJ whole genome shotgun (WGS) entry which is preliminary data.</text>
</comment>
<evidence type="ECO:0000313" key="1">
    <source>
        <dbReference type="EMBL" id="RFS47074.1"/>
    </source>
</evidence>
<accession>A0A372G2F9</accession>
<dbReference type="RefSeq" id="WP_117227325.1">
    <property type="nucleotide sequence ID" value="NZ_QVFU01000005.1"/>
</dbReference>
<dbReference type="Proteomes" id="UP000262621">
    <property type="component" value="Unassembled WGS sequence"/>
</dbReference>